<dbReference type="PROSITE" id="PS50010">
    <property type="entry name" value="DH_2"/>
    <property type="match status" value="1"/>
</dbReference>
<evidence type="ECO:0000259" key="5">
    <source>
        <dbReference type="PROSITE" id="PS50003"/>
    </source>
</evidence>
<feature type="compositionally biased region" description="Low complexity" evidence="4">
    <location>
        <begin position="969"/>
        <end position="983"/>
    </location>
</feature>
<dbReference type="PRINTS" id="PR00935">
    <property type="entry name" value="BAND41"/>
</dbReference>
<dbReference type="InterPro" id="IPR035899">
    <property type="entry name" value="DBL_dom_sf"/>
</dbReference>
<keyword evidence="2" id="KW-0677">Repeat</keyword>
<protein>
    <submittedName>
        <fullName evidence="8">ARHGEF and pleckstrin domain-containing 2-like isoform X2</fullName>
    </submittedName>
</protein>
<keyword evidence="3" id="KW-0175">Coiled coil</keyword>
<dbReference type="AlphaFoldDB" id="A0AA36BSV2"/>
<evidence type="ECO:0000313" key="8">
    <source>
        <dbReference type="EMBL" id="CAI9739424.1"/>
    </source>
</evidence>
<dbReference type="CDD" id="cd00160">
    <property type="entry name" value="RhoGEF"/>
    <property type="match status" value="1"/>
</dbReference>
<feature type="region of interest" description="Disordered" evidence="4">
    <location>
        <begin position="341"/>
        <end position="383"/>
    </location>
</feature>
<proteinExistence type="predicted"/>
<dbReference type="InterPro" id="IPR051835">
    <property type="entry name" value="RAC1-GEF"/>
</dbReference>
<feature type="region of interest" description="Disordered" evidence="4">
    <location>
        <begin position="406"/>
        <end position="453"/>
    </location>
</feature>
<dbReference type="InterPro" id="IPR018979">
    <property type="entry name" value="FERM_N"/>
</dbReference>
<dbReference type="CDD" id="cd14473">
    <property type="entry name" value="FERM_B-lobe"/>
    <property type="match status" value="1"/>
</dbReference>
<dbReference type="SUPFAM" id="SSF54236">
    <property type="entry name" value="Ubiquitin-like"/>
    <property type="match status" value="1"/>
</dbReference>
<feature type="region of interest" description="Disordered" evidence="4">
    <location>
        <begin position="535"/>
        <end position="632"/>
    </location>
</feature>
<dbReference type="CDD" id="cd17098">
    <property type="entry name" value="FERM_F1_FARP1_like"/>
    <property type="match status" value="1"/>
</dbReference>
<dbReference type="PANTHER" id="PTHR45858">
    <property type="entry name" value="FERM DOMAIN CONTAINING PROTEIN"/>
    <property type="match status" value="1"/>
</dbReference>
<feature type="domain" description="PH" evidence="5">
    <location>
        <begin position="854"/>
        <end position="952"/>
    </location>
</feature>
<keyword evidence="9" id="KW-1185">Reference proteome</keyword>
<gene>
    <name evidence="8" type="ORF">OCTVUL_1B006640</name>
</gene>
<dbReference type="InterPro" id="IPR029071">
    <property type="entry name" value="Ubiquitin-like_domsf"/>
</dbReference>
<dbReference type="InterPro" id="IPR019747">
    <property type="entry name" value="FERM_CS"/>
</dbReference>
<dbReference type="InterPro" id="IPR018980">
    <property type="entry name" value="FERM_PH-like_C"/>
</dbReference>
<name>A0AA36BSV2_OCTVU</name>
<evidence type="ECO:0000259" key="6">
    <source>
        <dbReference type="PROSITE" id="PS50010"/>
    </source>
</evidence>
<dbReference type="Pfam" id="PF00373">
    <property type="entry name" value="FERM_M"/>
    <property type="match status" value="1"/>
</dbReference>
<dbReference type="SMART" id="SM01196">
    <property type="entry name" value="FERM_C"/>
    <property type="match status" value="1"/>
</dbReference>
<dbReference type="CDD" id="cd13193">
    <property type="entry name" value="FERM_C_FARP1-like"/>
    <property type="match status" value="1"/>
</dbReference>
<dbReference type="FunFam" id="1.20.80.10:FF:000005">
    <property type="entry name" value="FERM, RhoGEF and pleckstrin domain-containing protein 1"/>
    <property type="match status" value="1"/>
</dbReference>
<dbReference type="InterPro" id="IPR000299">
    <property type="entry name" value="FERM_domain"/>
</dbReference>
<feature type="coiled-coil region" evidence="3">
    <location>
        <begin position="736"/>
        <end position="766"/>
    </location>
</feature>
<dbReference type="PANTHER" id="PTHR45858:SF5">
    <property type="entry name" value="MOESIN_EZRIN_RADIXIN HOMOLOG 1"/>
    <property type="match status" value="1"/>
</dbReference>
<keyword evidence="1" id="KW-0344">Guanine-nucleotide releasing factor</keyword>
<dbReference type="SMART" id="SM01195">
    <property type="entry name" value="FA"/>
    <property type="match status" value="1"/>
</dbReference>
<dbReference type="InterPro" id="IPR035963">
    <property type="entry name" value="FERM_2"/>
</dbReference>
<dbReference type="FunFam" id="2.30.29.30:FF:000002">
    <property type="entry name" value="Band 4.1-like protein 5 isoform 1"/>
    <property type="match status" value="1"/>
</dbReference>
<dbReference type="InterPro" id="IPR014847">
    <property type="entry name" value="FA"/>
</dbReference>
<accession>A0AA36BSV2</accession>
<dbReference type="SMART" id="SM00325">
    <property type="entry name" value="RhoGEF"/>
    <property type="match status" value="1"/>
</dbReference>
<dbReference type="Proteomes" id="UP001162480">
    <property type="component" value="Chromosome 23"/>
</dbReference>
<evidence type="ECO:0000313" key="9">
    <source>
        <dbReference type="Proteomes" id="UP001162480"/>
    </source>
</evidence>
<dbReference type="InterPro" id="IPR000798">
    <property type="entry name" value="Ez/rad/moesin-like"/>
</dbReference>
<dbReference type="SUPFAM" id="SSF50729">
    <property type="entry name" value="PH domain-like"/>
    <property type="match status" value="3"/>
</dbReference>
<dbReference type="SMART" id="SM00295">
    <property type="entry name" value="B41"/>
    <property type="match status" value="1"/>
</dbReference>
<dbReference type="CDD" id="cd13235">
    <property type="entry name" value="PH2_FARP1-like"/>
    <property type="match status" value="1"/>
</dbReference>
<dbReference type="InterPro" id="IPR001849">
    <property type="entry name" value="PH_domain"/>
</dbReference>
<dbReference type="InterPro" id="IPR019748">
    <property type="entry name" value="FERM_central"/>
</dbReference>
<feature type="compositionally biased region" description="Pro residues" evidence="4">
    <location>
        <begin position="567"/>
        <end position="577"/>
    </location>
</feature>
<dbReference type="SUPFAM" id="SSF48065">
    <property type="entry name" value="DBL homology domain (DH-domain)"/>
    <property type="match status" value="1"/>
</dbReference>
<reference evidence="8" key="1">
    <citation type="submission" date="2023-08" db="EMBL/GenBank/DDBJ databases">
        <authorList>
            <person name="Alioto T."/>
            <person name="Alioto T."/>
            <person name="Gomez Garrido J."/>
        </authorList>
    </citation>
    <scope>NUCLEOTIDE SEQUENCE</scope>
</reference>
<dbReference type="Gene3D" id="1.20.900.10">
    <property type="entry name" value="Dbl homology (DH) domain"/>
    <property type="match status" value="1"/>
</dbReference>
<dbReference type="SUPFAM" id="SSF47031">
    <property type="entry name" value="Second domain of FERM"/>
    <property type="match status" value="1"/>
</dbReference>
<evidence type="ECO:0000259" key="7">
    <source>
        <dbReference type="PROSITE" id="PS50057"/>
    </source>
</evidence>
<dbReference type="GO" id="GO:0008092">
    <property type="term" value="F:cytoskeletal protein binding"/>
    <property type="evidence" value="ECO:0007669"/>
    <property type="project" value="InterPro"/>
</dbReference>
<feature type="region of interest" description="Disordered" evidence="4">
    <location>
        <begin position="966"/>
        <end position="1002"/>
    </location>
</feature>
<dbReference type="Gene3D" id="2.30.29.30">
    <property type="entry name" value="Pleckstrin-homology domain (PH domain)/Phosphotyrosine-binding domain (PTB)"/>
    <property type="match status" value="3"/>
</dbReference>
<dbReference type="PROSITE" id="PS50057">
    <property type="entry name" value="FERM_3"/>
    <property type="match status" value="1"/>
</dbReference>
<feature type="compositionally biased region" description="Polar residues" evidence="4">
    <location>
        <begin position="549"/>
        <end position="558"/>
    </location>
</feature>
<organism evidence="8 9">
    <name type="scientific">Octopus vulgaris</name>
    <name type="common">Common octopus</name>
    <dbReference type="NCBI Taxonomy" id="6645"/>
    <lineage>
        <taxon>Eukaryota</taxon>
        <taxon>Metazoa</taxon>
        <taxon>Spiralia</taxon>
        <taxon>Lophotrochozoa</taxon>
        <taxon>Mollusca</taxon>
        <taxon>Cephalopoda</taxon>
        <taxon>Coleoidea</taxon>
        <taxon>Octopodiformes</taxon>
        <taxon>Octopoda</taxon>
        <taxon>Incirrata</taxon>
        <taxon>Octopodidae</taxon>
        <taxon>Octopus</taxon>
    </lineage>
</organism>
<dbReference type="FunFam" id="3.10.20.90:FF:000040">
    <property type="entry name" value="FERM, RhoGEF and pleckstrin domain-containing protein"/>
    <property type="match status" value="1"/>
</dbReference>
<feature type="domain" description="DH" evidence="6">
    <location>
        <begin position="636"/>
        <end position="825"/>
    </location>
</feature>
<dbReference type="PROSITE" id="PS00660">
    <property type="entry name" value="FERM_1"/>
    <property type="match status" value="1"/>
</dbReference>
<feature type="compositionally biased region" description="Polar residues" evidence="4">
    <location>
        <begin position="346"/>
        <end position="383"/>
    </location>
</feature>
<dbReference type="GO" id="GO:0005085">
    <property type="term" value="F:guanyl-nucleotide exchange factor activity"/>
    <property type="evidence" value="ECO:0007669"/>
    <property type="project" value="UniProtKB-KW"/>
</dbReference>
<dbReference type="Pfam" id="PF08736">
    <property type="entry name" value="FA"/>
    <property type="match status" value="1"/>
</dbReference>
<feature type="domain" description="PH" evidence="5">
    <location>
        <begin position="1027"/>
        <end position="1124"/>
    </location>
</feature>
<dbReference type="Pfam" id="PF09380">
    <property type="entry name" value="FERM_C"/>
    <property type="match status" value="1"/>
</dbReference>
<dbReference type="PRINTS" id="PR00661">
    <property type="entry name" value="ERMFAMILY"/>
</dbReference>
<dbReference type="InterPro" id="IPR041788">
    <property type="entry name" value="FARP1/FARP2/FRMD7_FERM_C"/>
</dbReference>
<dbReference type="CDD" id="cd01220">
    <property type="entry name" value="PH1_FARP1-like"/>
    <property type="match status" value="1"/>
</dbReference>
<dbReference type="InterPro" id="IPR000219">
    <property type="entry name" value="DH_dom"/>
</dbReference>
<dbReference type="InterPro" id="IPR014352">
    <property type="entry name" value="FERM/acyl-CoA-bd_prot_sf"/>
</dbReference>
<dbReference type="EMBL" id="OX597836">
    <property type="protein sequence ID" value="CAI9739424.1"/>
    <property type="molecule type" value="Genomic_DNA"/>
</dbReference>
<sequence>MAADTISPKSPRKGKLINLHVKMLDDTQHIFQVQSKAMGSVLWESVIKYLELMEADYFDLEYYDETNLQCWLDREKPILKQIPNTDVEFRFAVKFYTPDPGLLEEEYTRYLFALQVKRDLKTEALPCSDNTLALLASYIVQAEIGDFLEDEYLDESYLSLHKFVPHQSPDLDLKIMEYHRQHIGQGPSEADLNLLDTARKVEQYGIRNFPAKDHEGVHLSLSVAHMGIVVFQNLTKINTFSWAKIRKLSFKRKKFLIKLHPENYGYYKDIVEFFFESRNECKGFWKKCIEHHAFFRCHTVKKLPRNKTRVVSRGSSYRYSGKTQKQLMEYVRENYVKKRPFERSVSGRNSRSTSATPKSHQKTTTLNSSDFHVSQNSTASSGSHVLAENAQDNNCIASSARVETAEVHSESSLSGSRSLNSPKLESARSHSQPAMATKHDKLENDNADENCEDVGVGRTNAAQSIENAESSDHVPGRSVKSDFNDSFKNGDVRDSPTFAMDRKYSEPILSKGEGVEENAIIRSNEIENIPEHIRETPEHTSSPHKHSLTRSQSVNQDTPYHYDSTLPLPPPPPPPPPEESEEAPVPLSPPQQPKLSVSVGDNGMASNNVNALRSLDGGDDDTKRKRVSKRRAPADKSYCITKELLMTERTFKKDLEVITQSFQNAVNSVMPDYLSHLMFSTLCPIYNFHCNFIRNIEQRIISWEGKYNTPVSPESQKIGNVLLELDTVLPIYRTYLDRLEEMLSELELTLKRNREFEQLYKEFEAEKTCYLPLNTFLLKPGQRLLHYRLILERLLKHYNQDHPDYKNCQEAHSHILEVINLSREKMQKVDNLQKLIELQRDLVGIDSLIHPDREFIREGCLQKFSRKGYQQRMFFLFSDMLIYTSRTATSLLQFKVHGQLPLRGMMVEESDISKVAVANSFTIYGGNKCILVAASSEEEKDKWIEDLNFSISMAKKQTDDRLKYGSIRSTTSSNENVSTTGSSDIDKLGTSPPSPEKQIQHRGNTTMHVCWHRNTSVSMRDHDKAVKNQLSGYLLRKFKTSNGWQKLWVVFTNFCLFFYKTYQDEFPLASLPLLGYAVNIPSEEDKITKDHVFKLQFKNHVYFFRAESEYTFQRWIEVVKCATSSARRLRVFSRMESEQGAEKC</sequence>
<dbReference type="InterPro" id="IPR019749">
    <property type="entry name" value="Band_41_domain"/>
</dbReference>
<dbReference type="Gene3D" id="3.10.20.90">
    <property type="entry name" value="Phosphatidylinositol 3-kinase Catalytic Subunit, Chain A, domain 1"/>
    <property type="match status" value="1"/>
</dbReference>
<evidence type="ECO:0000256" key="1">
    <source>
        <dbReference type="ARBA" id="ARBA00022658"/>
    </source>
</evidence>
<feature type="region of interest" description="Disordered" evidence="4">
    <location>
        <begin position="465"/>
        <end position="495"/>
    </location>
</feature>
<feature type="compositionally biased region" description="Basic and acidic residues" evidence="4">
    <location>
        <begin position="470"/>
        <end position="495"/>
    </location>
</feature>
<dbReference type="Pfam" id="PF09379">
    <property type="entry name" value="FERM_N"/>
    <property type="match status" value="1"/>
</dbReference>
<dbReference type="InterPro" id="IPR011993">
    <property type="entry name" value="PH-like_dom_sf"/>
</dbReference>
<dbReference type="SMART" id="SM00233">
    <property type="entry name" value="PH"/>
    <property type="match status" value="2"/>
</dbReference>
<feature type="compositionally biased region" description="Low complexity" evidence="4">
    <location>
        <begin position="410"/>
        <end position="421"/>
    </location>
</feature>
<dbReference type="Gene3D" id="1.20.80.10">
    <property type="match status" value="1"/>
</dbReference>
<dbReference type="Pfam" id="PF00621">
    <property type="entry name" value="RhoGEF"/>
    <property type="match status" value="1"/>
</dbReference>
<dbReference type="PROSITE" id="PS50003">
    <property type="entry name" value="PH_DOMAIN"/>
    <property type="match status" value="2"/>
</dbReference>
<evidence type="ECO:0000256" key="2">
    <source>
        <dbReference type="ARBA" id="ARBA00022737"/>
    </source>
</evidence>
<dbReference type="Pfam" id="PF00169">
    <property type="entry name" value="PH"/>
    <property type="match status" value="2"/>
</dbReference>
<feature type="domain" description="FERM" evidence="7">
    <location>
        <begin position="17"/>
        <end position="299"/>
    </location>
</feature>
<evidence type="ECO:0000256" key="3">
    <source>
        <dbReference type="SAM" id="Coils"/>
    </source>
</evidence>
<evidence type="ECO:0000256" key="4">
    <source>
        <dbReference type="SAM" id="MobiDB-lite"/>
    </source>
</evidence>
<dbReference type="FunFam" id="2.30.29.30:FF:000046">
    <property type="entry name" value="FERM, RhoGEF and pleckstrin domain-containing protein 1"/>
    <property type="match status" value="1"/>
</dbReference>